<evidence type="ECO:0000313" key="4">
    <source>
        <dbReference type="EMBL" id="MBB5817069.1"/>
    </source>
</evidence>
<dbReference type="Pfam" id="PF00400">
    <property type="entry name" value="WD40"/>
    <property type="match status" value="1"/>
</dbReference>
<evidence type="ECO:0000256" key="1">
    <source>
        <dbReference type="PROSITE-ProRule" id="PRU00221"/>
    </source>
</evidence>
<sequence>MRDWQQAGAWDRLHQLPLAELHAGDDWQLPRAGAQGRPKTGPSPVDRAKTSSKHHMITDGHGIPLAVRLTSGNRHDVLQLIPLIEAIPPVRGKVGKPRQRPSTLYVGRAYDHDCHRRSVLTRHTNDVSSVTFSPDGETLATASNDNSVKLWPTR</sequence>
<protein>
    <recommendedName>
        <fullName evidence="3">Transposase IS4-like domain-containing protein</fullName>
    </recommendedName>
</protein>
<feature type="domain" description="Transposase IS4-like" evidence="3">
    <location>
        <begin position="27"/>
        <end position="117"/>
    </location>
</feature>
<comment type="caution">
    <text evidence="4">The sequence shown here is derived from an EMBL/GenBank/DDBJ whole genome shotgun (WGS) entry which is preliminary data.</text>
</comment>
<dbReference type="GO" id="GO:0003677">
    <property type="term" value="F:DNA binding"/>
    <property type="evidence" value="ECO:0007669"/>
    <property type="project" value="InterPro"/>
</dbReference>
<dbReference type="Gene3D" id="2.130.10.10">
    <property type="entry name" value="YVTN repeat-like/Quinoprotein amine dehydrogenase"/>
    <property type="match status" value="1"/>
</dbReference>
<dbReference type="AlphaFoldDB" id="A0A7W9IAG4"/>
<dbReference type="InterPro" id="IPR001680">
    <property type="entry name" value="WD40_rpt"/>
</dbReference>
<dbReference type="PROSITE" id="PS50294">
    <property type="entry name" value="WD_REPEATS_REGION"/>
    <property type="match status" value="1"/>
</dbReference>
<dbReference type="EMBL" id="JACHMP010000001">
    <property type="protein sequence ID" value="MBB5817069.1"/>
    <property type="molecule type" value="Genomic_DNA"/>
</dbReference>
<organism evidence="4 5">
    <name type="scientific">Streptosporangium becharense</name>
    <dbReference type="NCBI Taxonomy" id="1816182"/>
    <lineage>
        <taxon>Bacteria</taxon>
        <taxon>Bacillati</taxon>
        <taxon>Actinomycetota</taxon>
        <taxon>Actinomycetes</taxon>
        <taxon>Streptosporangiales</taxon>
        <taxon>Streptosporangiaceae</taxon>
        <taxon>Streptosporangium</taxon>
    </lineage>
</organism>
<evidence type="ECO:0000259" key="3">
    <source>
        <dbReference type="Pfam" id="PF01609"/>
    </source>
</evidence>
<dbReference type="Pfam" id="PF01609">
    <property type="entry name" value="DDE_Tnp_1"/>
    <property type="match status" value="1"/>
</dbReference>
<dbReference type="GO" id="GO:0004803">
    <property type="term" value="F:transposase activity"/>
    <property type="evidence" value="ECO:0007669"/>
    <property type="project" value="InterPro"/>
</dbReference>
<keyword evidence="5" id="KW-1185">Reference proteome</keyword>
<evidence type="ECO:0000313" key="5">
    <source>
        <dbReference type="Proteomes" id="UP000540685"/>
    </source>
</evidence>
<dbReference type="RefSeq" id="WP_184546055.1">
    <property type="nucleotide sequence ID" value="NZ_JACHMP010000001.1"/>
</dbReference>
<keyword evidence="1" id="KW-0853">WD repeat</keyword>
<dbReference type="SMART" id="SM00320">
    <property type="entry name" value="WD40"/>
    <property type="match status" value="1"/>
</dbReference>
<name>A0A7W9IAG4_9ACTN</name>
<dbReference type="InterPro" id="IPR015943">
    <property type="entry name" value="WD40/YVTN_repeat-like_dom_sf"/>
</dbReference>
<dbReference type="GO" id="GO:0006313">
    <property type="term" value="P:DNA transposition"/>
    <property type="evidence" value="ECO:0007669"/>
    <property type="project" value="InterPro"/>
</dbReference>
<accession>A0A7W9IAG4</accession>
<reference evidence="4 5" key="1">
    <citation type="submission" date="2020-08" db="EMBL/GenBank/DDBJ databases">
        <title>Sequencing the genomes of 1000 actinobacteria strains.</title>
        <authorList>
            <person name="Klenk H.-P."/>
        </authorList>
    </citation>
    <scope>NUCLEOTIDE SEQUENCE [LARGE SCALE GENOMIC DNA]</scope>
    <source>
        <strain evidence="4 5">DSM 46887</strain>
    </source>
</reference>
<dbReference type="SUPFAM" id="SSF50998">
    <property type="entry name" value="Quinoprotein alcohol dehydrogenase-like"/>
    <property type="match status" value="1"/>
</dbReference>
<evidence type="ECO:0000256" key="2">
    <source>
        <dbReference type="SAM" id="MobiDB-lite"/>
    </source>
</evidence>
<dbReference type="InterPro" id="IPR011047">
    <property type="entry name" value="Quinoprotein_ADH-like_sf"/>
</dbReference>
<dbReference type="Proteomes" id="UP000540685">
    <property type="component" value="Unassembled WGS sequence"/>
</dbReference>
<gene>
    <name evidence="4" type="ORF">F4562_000131</name>
</gene>
<feature type="region of interest" description="Disordered" evidence="2">
    <location>
        <begin position="24"/>
        <end position="59"/>
    </location>
</feature>
<feature type="repeat" description="WD" evidence="1">
    <location>
        <begin position="120"/>
        <end position="154"/>
    </location>
</feature>
<dbReference type="InterPro" id="IPR002559">
    <property type="entry name" value="Transposase_11"/>
</dbReference>
<dbReference type="PROSITE" id="PS50082">
    <property type="entry name" value="WD_REPEATS_2"/>
    <property type="match status" value="1"/>
</dbReference>
<proteinExistence type="predicted"/>